<dbReference type="CDD" id="cd00833">
    <property type="entry name" value="PKS"/>
    <property type="match status" value="1"/>
</dbReference>
<dbReference type="SMART" id="SM00823">
    <property type="entry name" value="PKS_PP"/>
    <property type="match status" value="1"/>
</dbReference>
<evidence type="ECO:0000259" key="6">
    <source>
        <dbReference type="PROSITE" id="PS50075"/>
    </source>
</evidence>
<organism evidence="9 10">
    <name type="scientific">Nocardia amamiensis</name>
    <dbReference type="NCBI Taxonomy" id="404578"/>
    <lineage>
        <taxon>Bacteria</taxon>
        <taxon>Bacillati</taxon>
        <taxon>Actinomycetota</taxon>
        <taxon>Actinomycetes</taxon>
        <taxon>Mycobacteriales</taxon>
        <taxon>Nocardiaceae</taxon>
        <taxon>Nocardia</taxon>
    </lineage>
</organism>
<dbReference type="InterPro" id="IPR013968">
    <property type="entry name" value="PKS_KR"/>
</dbReference>
<protein>
    <submittedName>
        <fullName evidence="9">SDR family NAD(P)-dependent oxidoreductase</fullName>
    </submittedName>
</protein>
<dbReference type="CDD" id="cd05274">
    <property type="entry name" value="KR_FAS_SDR_x"/>
    <property type="match status" value="1"/>
</dbReference>
<dbReference type="SUPFAM" id="SSF51735">
    <property type="entry name" value="NAD(P)-binding Rossmann-fold domains"/>
    <property type="match status" value="2"/>
</dbReference>
<dbReference type="EMBL" id="JADLQX010000001">
    <property type="protein sequence ID" value="MBF6296117.1"/>
    <property type="molecule type" value="Genomic_DNA"/>
</dbReference>
<dbReference type="PROSITE" id="PS52019">
    <property type="entry name" value="PKS_MFAS_DH"/>
    <property type="match status" value="1"/>
</dbReference>
<dbReference type="InterPro" id="IPR016036">
    <property type="entry name" value="Malonyl_transacylase_ACP-bd"/>
</dbReference>
<feature type="domain" description="Carrier" evidence="6">
    <location>
        <begin position="1618"/>
        <end position="1692"/>
    </location>
</feature>
<dbReference type="Pfam" id="PF02801">
    <property type="entry name" value="Ketoacyl-synt_C"/>
    <property type="match status" value="1"/>
</dbReference>
<evidence type="ECO:0000256" key="4">
    <source>
        <dbReference type="ARBA" id="ARBA00023268"/>
    </source>
</evidence>
<evidence type="ECO:0000313" key="9">
    <source>
        <dbReference type="EMBL" id="MBF6296117.1"/>
    </source>
</evidence>
<feature type="domain" description="Ketosynthase family 3 (KS3)" evidence="7">
    <location>
        <begin position="12"/>
        <end position="429"/>
    </location>
</feature>
<feature type="active site" description="Proton donor; for dehydratase activity" evidence="5">
    <location>
        <position position="1043"/>
    </location>
</feature>
<evidence type="ECO:0000259" key="8">
    <source>
        <dbReference type="PROSITE" id="PS52019"/>
    </source>
</evidence>
<dbReference type="InterPro" id="IPR020806">
    <property type="entry name" value="PKS_PP-bd"/>
</dbReference>
<dbReference type="InterPro" id="IPR016039">
    <property type="entry name" value="Thiolase-like"/>
</dbReference>
<dbReference type="PROSITE" id="PS52004">
    <property type="entry name" value="KS3_2"/>
    <property type="match status" value="1"/>
</dbReference>
<dbReference type="PANTHER" id="PTHR43775:SF37">
    <property type="entry name" value="SI:DKEY-61P9.11"/>
    <property type="match status" value="1"/>
</dbReference>
<dbReference type="InterPro" id="IPR014031">
    <property type="entry name" value="Ketoacyl_synth_C"/>
</dbReference>
<dbReference type="Pfam" id="PF00109">
    <property type="entry name" value="ketoacyl-synt"/>
    <property type="match status" value="1"/>
</dbReference>
<dbReference type="InterPro" id="IPR049900">
    <property type="entry name" value="PKS_mFAS_DH"/>
</dbReference>
<dbReference type="Pfam" id="PF08659">
    <property type="entry name" value="KR"/>
    <property type="match status" value="1"/>
</dbReference>
<dbReference type="Gene3D" id="3.30.70.3290">
    <property type="match status" value="1"/>
</dbReference>
<dbReference type="InterPro" id="IPR014030">
    <property type="entry name" value="Ketoacyl_synth_N"/>
</dbReference>
<dbReference type="Gene3D" id="3.40.366.10">
    <property type="entry name" value="Malonyl-Coenzyme A Acyl Carrier Protein, domain 2"/>
    <property type="match status" value="1"/>
</dbReference>
<keyword evidence="4" id="KW-0511">Multifunctional enzyme</keyword>
<dbReference type="RefSeq" id="WP_195127510.1">
    <property type="nucleotide sequence ID" value="NZ_JADLQX010000001.1"/>
</dbReference>
<dbReference type="Gene3D" id="3.40.50.720">
    <property type="entry name" value="NAD(P)-binding Rossmann-like Domain"/>
    <property type="match status" value="1"/>
</dbReference>
<dbReference type="SUPFAM" id="SSF47336">
    <property type="entry name" value="ACP-like"/>
    <property type="match status" value="1"/>
</dbReference>
<dbReference type="InterPro" id="IPR042104">
    <property type="entry name" value="PKS_dehydratase_sf"/>
</dbReference>
<dbReference type="Pfam" id="PF14765">
    <property type="entry name" value="PS-DH"/>
    <property type="match status" value="1"/>
</dbReference>
<accession>A0ABS0CJY2</accession>
<dbReference type="Proteomes" id="UP000702209">
    <property type="component" value="Unassembled WGS sequence"/>
</dbReference>
<dbReference type="SUPFAM" id="SSF55048">
    <property type="entry name" value="Probable ACP-binding domain of malonyl-CoA ACP transacylase"/>
    <property type="match status" value="1"/>
</dbReference>
<feature type="active site" description="Proton acceptor; for dehydratase activity" evidence="5">
    <location>
        <position position="892"/>
    </location>
</feature>
<dbReference type="InterPro" id="IPR009081">
    <property type="entry name" value="PP-bd_ACP"/>
</dbReference>
<dbReference type="Gene3D" id="1.10.1200.10">
    <property type="entry name" value="ACP-like"/>
    <property type="match status" value="1"/>
</dbReference>
<evidence type="ECO:0000256" key="3">
    <source>
        <dbReference type="ARBA" id="ARBA00022679"/>
    </source>
</evidence>
<keyword evidence="2" id="KW-0597">Phosphoprotein</keyword>
<dbReference type="InterPro" id="IPR050091">
    <property type="entry name" value="PKS_NRPS_Biosynth_Enz"/>
</dbReference>
<reference evidence="9 10" key="1">
    <citation type="submission" date="2020-10" db="EMBL/GenBank/DDBJ databases">
        <title>Identification of Nocardia species via Next-generation sequencing and recognition of intraspecies genetic diversity.</title>
        <authorList>
            <person name="Li P."/>
            <person name="Li P."/>
            <person name="Lu B."/>
        </authorList>
    </citation>
    <scope>NUCLEOTIDE SEQUENCE [LARGE SCALE GENOMIC DNA]</scope>
    <source>
        <strain evidence="9 10">BJ06-0157</strain>
    </source>
</reference>
<dbReference type="Pfam" id="PF00698">
    <property type="entry name" value="Acyl_transf_1"/>
    <property type="match status" value="1"/>
</dbReference>
<feature type="domain" description="PKS/mFAS DH" evidence="8">
    <location>
        <begin position="848"/>
        <end position="1127"/>
    </location>
</feature>
<dbReference type="InterPro" id="IPR057326">
    <property type="entry name" value="KR_dom"/>
</dbReference>
<feature type="region of interest" description="N-terminal hotdog fold" evidence="5">
    <location>
        <begin position="848"/>
        <end position="976"/>
    </location>
</feature>
<dbReference type="InterPro" id="IPR018201">
    <property type="entry name" value="Ketoacyl_synth_AS"/>
</dbReference>
<evidence type="ECO:0000259" key="7">
    <source>
        <dbReference type="PROSITE" id="PS52004"/>
    </source>
</evidence>
<evidence type="ECO:0000313" key="10">
    <source>
        <dbReference type="Proteomes" id="UP000702209"/>
    </source>
</evidence>
<dbReference type="InterPro" id="IPR016035">
    <property type="entry name" value="Acyl_Trfase/lysoPLipase"/>
</dbReference>
<proteinExistence type="predicted"/>
<keyword evidence="10" id="KW-1185">Reference proteome</keyword>
<dbReference type="SMART" id="SM01294">
    <property type="entry name" value="PKS_PP_betabranch"/>
    <property type="match status" value="1"/>
</dbReference>
<dbReference type="InterPro" id="IPR001227">
    <property type="entry name" value="Ac_transferase_dom_sf"/>
</dbReference>
<dbReference type="Gene3D" id="3.10.129.110">
    <property type="entry name" value="Polyketide synthase dehydratase"/>
    <property type="match status" value="1"/>
</dbReference>
<dbReference type="InterPro" id="IPR032821">
    <property type="entry name" value="PKS_assoc"/>
</dbReference>
<dbReference type="PROSITE" id="PS00606">
    <property type="entry name" value="KS3_1"/>
    <property type="match status" value="1"/>
</dbReference>
<dbReference type="InterPro" id="IPR049551">
    <property type="entry name" value="PKS_DH_C"/>
</dbReference>
<dbReference type="Pfam" id="PF16197">
    <property type="entry name" value="KAsynt_C_assoc"/>
    <property type="match status" value="1"/>
</dbReference>
<feature type="region of interest" description="C-terminal hotdog fold" evidence="5">
    <location>
        <begin position="991"/>
        <end position="1127"/>
    </location>
</feature>
<evidence type="ECO:0000256" key="5">
    <source>
        <dbReference type="PROSITE-ProRule" id="PRU01363"/>
    </source>
</evidence>
<dbReference type="SMART" id="SM00825">
    <property type="entry name" value="PKS_KS"/>
    <property type="match status" value="1"/>
</dbReference>
<sequence length="1699" mass="178276">MSTAPTDSNGSQTPVAIIGIGCRLPGAAGAAEFWRLLLDGRDATSTPPAGRLGARRGGYLGDVESFDNDWFAISEREAAVMDPQQRLALEVAVEALDDAGIGYRVRGSDAAVVFGASGYDHGIAVLGREGHDAPYAVTGSALSIIANRLSYVLDLHGPSLVLDSACSSSLAAVDFAVRLLADGTVPFAVVGGVNLVLLEHTSNYLAESGFLSPGGRTAPFDAAADGYARGDGCAVVVLQRTADALSEGNRVYAEIIGTAVGSDGRSNGLYAPNGRAQQETLRTAWSRAGSTLRSAGYIECHGSGTPLGDAVEISALAAALGDGTQRSSERSCVDTDDPIWIGSVKSNIGHLEAAAGVTGLVKAALSIHHGVIAPTINLRTEHPLLHLAERGLRVPAEPVDWSHVPAPERMAGVSSFGFGGTNAHIAVRGVAAPQHARSDQFPVLLPLTARDDVELREHALRLADELDHARPPLGEFAAATARLLPESTRAAVLAHDHPDAVHRLRAFGRGDADAMLGPVRNRRPGGLLLLFSGQGGQHPKMGRALAARYPVFATALAEATDAIVAAGGPRIWTPRHGFTFAATDDAHATELVQPALFAFQVAAVQLLAGFGIRPDAVAGHSLGEIAAATVSGALSLADAARIVVLRSATLAHLDGHGAMAVLEAAPDDAAKLVEPMHREVGIAAVNGPRSVVVSGTPRYIDTLVRRATRRNMFARRLAVDFAAHGPQVTAVLPAFVAALSEITPLTPQIPVYSTARRGAKITTAAMDRSYWAENAAGTVELAAAMERAAEEGISTVLEIGPHPVLASAVREYPEFREGTHPVALREDEAAGFLAGLARLYLEGRPVDWSVLGPFGETLPRQWRKRRFPLMVSGPANGHTPESAFRTEDLTDHVVQGDSAVPAVFWLRRLLHLARTTAGTTRLADFVVHERTDSRTLPEVVYRGPGAEESVRAEVTGTETLASARPAGDPTPADIVAWMRVVDANRAARHHMRVIATGTFYEELRRRQLEYGPRFRALRGIAAGTGRALGLFDAAELHRTATLDGCLQVLAAALFDELPAASIPLPIGMDSAWLSNEPDRHVLEVHALIRERTDNGLVGDVIATDQHGVPCLAFSGVHIRYVEPGDADGIDARRTPRAEQDAPFRQEAWISRDPVSLGLGDAPAAEAFGRRAVVVGASELAVRLARALDAGLPTERVAREPDDAGPLVTAVLTGRGDGRTAVVVVCPADGGASDAQAGIASLGRVLDLLQEISADDSTASMTVVLPRHDSGPWRHDEPAIRSAVGPAAIAGLVRSLQLESGRTVRLVWADTDPNSVPLLSRVVTAADLPDELRLSAGEVAVRRFTPARERALPIAGIDTNGTYVVTGGLGTLGSVAVRWLLDAGARDVVVLTRAPRPVPALLDGLEDRIVVVRCDAADRDELANALSDIRAWGAAIRGVVHAAGALENAAFEAVTASQLARMCAAKATAASNLIELTATDATDFVLLFSSATGALGAPGQAAYAAANAAMDALASRDPGRRILSIGWGLWDSGLAAAAGGASHLRRAGVGTFDVHRGSAVLSRALRYEGPYLLALDYTPTADTSPVAGRLADLLVPVVDSAPNRDSAPEYLLTPSESAEPLPTTIRRVLASTLGLPAEHIDPAADFNDLGLTSLLAIEMRRNLETRLRVRIATAELFKHPTITALGAALLDRVAANASEA</sequence>
<dbReference type="Gene3D" id="3.40.47.10">
    <property type="match status" value="1"/>
</dbReference>
<dbReference type="SMART" id="SM00827">
    <property type="entry name" value="PKS_AT"/>
    <property type="match status" value="1"/>
</dbReference>
<dbReference type="SUPFAM" id="SSF52151">
    <property type="entry name" value="FabD/lysophospholipase-like"/>
    <property type="match status" value="1"/>
</dbReference>
<keyword evidence="3" id="KW-0808">Transferase</keyword>
<gene>
    <name evidence="9" type="ORF">IU459_01000</name>
</gene>
<dbReference type="InterPro" id="IPR036291">
    <property type="entry name" value="NAD(P)-bd_dom_sf"/>
</dbReference>
<comment type="caution">
    <text evidence="9">The sequence shown here is derived from an EMBL/GenBank/DDBJ whole genome shotgun (WGS) entry which is preliminary data.</text>
</comment>
<dbReference type="PANTHER" id="PTHR43775">
    <property type="entry name" value="FATTY ACID SYNTHASE"/>
    <property type="match status" value="1"/>
</dbReference>
<dbReference type="InterPro" id="IPR020841">
    <property type="entry name" value="PKS_Beta-ketoAc_synthase_dom"/>
</dbReference>
<dbReference type="SMART" id="SM00822">
    <property type="entry name" value="PKS_KR"/>
    <property type="match status" value="1"/>
</dbReference>
<dbReference type="SUPFAM" id="SSF53901">
    <property type="entry name" value="Thiolase-like"/>
    <property type="match status" value="1"/>
</dbReference>
<evidence type="ECO:0000256" key="1">
    <source>
        <dbReference type="ARBA" id="ARBA00022450"/>
    </source>
</evidence>
<dbReference type="PROSITE" id="PS50075">
    <property type="entry name" value="CARRIER"/>
    <property type="match status" value="1"/>
</dbReference>
<dbReference type="Pfam" id="PF00550">
    <property type="entry name" value="PP-binding"/>
    <property type="match status" value="1"/>
</dbReference>
<dbReference type="InterPro" id="IPR036736">
    <property type="entry name" value="ACP-like_sf"/>
</dbReference>
<evidence type="ECO:0000256" key="2">
    <source>
        <dbReference type="ARBA" id="ARBA00022553"/>
    </source>
</evidence>
<keyword evidence="1" id="KW-0596">Phosphopantetheine</keyword>
<name>A0ABS0CJY2_9NOCA</name>
<dbReference type="InterPro" id="IPR014043">
    <property type="entry name" value="Acyl_transferase_dom"/>
</dbReference>